<dbReference type="InterPro" id="IPR036852">
    <property type="entry name" value="Peptidase_S8/S53_dom_sf"/>
</dbReference>
<evidence type="ECO:0000256" key="1">
    <source>
        <dbReference type="ARBA" id="ARBA00001910"/>
    </source>
</evidence>
<evidence type="ECO:0000256" key="5">
    <source>
        <dbReference type="ARBA" id="ARBA00022438"/>
    </source>
</evidence>
<keyword evidence="5" id="KW-0031">Aminopeptidase</keyword>
<feature type="domain" description="Tripeptidyl peptidase II C-terminal" evidence="13">
    <location>
        <begin position="1014"/>
        <end position="1079"/>
    </location>
</feature>
<dbReference type="PRINTS" id="PR00723">
    <property type="entry name" value="SUBTILISIN"/>
</dbReference>
<keyword evidence="6 10" id="KW-0645">Protease</keyword>
<dbReference type="PANTHER" id="PTHR43806:SF14">
    <property type="entry name" value="TRIPEPTIDYL-PEPTIDASE 2"/>
    <property type="match status" value="1"/>
</dbReference>
<dbReference type="InterPro" id="IPR048383">
    <property type="entry name" value="TPPII_Ig-like-1"/>
</dbReference>
<dbReference type="Pfam" id="PF21316">
    <property type="entry name" value="TPPII_GBD"/>
    <property type="match status" value="1"/>
</dbReference>
<evidence type="ECO:0000256" key="3">
    <source>
        <dbReference type="ARBA" id="ARBA00012462"/>
    </source>
</evidence>
<feature type="domain" description="Tripeptidyl-peptidase II galactose-binding" evidence="15">
    <location>
        <begin position="663"/>
        <end position="750"/>
    </location>
</feature>
<organism evidence="16">
    <name type="scientific">Nyssomyia neivai</name>
    <dbReference type="NCBI Taxonomy" id="330878"/>
    <lineage>
        <taxon>Eukaryota</taxon>
        <taxon>Metazoa</taxon>
        <taxon>Ecdysozoa</taxon>
        <taxon>Arthropoda</taxon>
        <taxon>Hexapoda</taxon>
        <taxon>Insecta</taxon>
        <taxon>Pterygota</taxon>
        <taxon>Neoptera</taxon>
        <taxon>Endopterygota</taxon>
        <taxon>Diptera</taxon>
        <taxon>Nematocera</taxon>
        <taxon>Psychodoidea</taxon>
        <taxon>Psychodidae</taxon>
        <taxon>Nyssomyia</taxon>
    </lineage>
</organism>
<dbReference type="GO" id="GO:0004177">
    <property type="term" value="F:aminopeptidase activity"/>
    <property type="evidence" value="ECO:0007669"/>
    <property type="project" value="UniProtKB-KW"/>
</dbReference>
<accession>A0A1L8DTI9</accession>
<dbReference type="EMBL" id="GFDF01004305">
    <property type="protein sequence ID" value="JAV09779.1"/>
    <property type="molecule type" value="Transcribed_RNA"/>
</dbReference>
<comment type="similarity">
    <text evidence="2 10">Belongs to the peptidase S8 family.</text>
</comment>
<proteinExistence type="inferred from homology"/>
<dbReference type="InterPro" id="IPR015500">
    <property type="entry name" value="Peptidase_S8_subtilisin-rel"/>
</dbReference>
<feature type="domain" description="Tripeptidyl-peptidase II first Ig-like" evidence="14">
    <location>
        <begin position="528"/>
        <end position="643"/>
    </location>
</feature>
<feature type="active site" description="Charge relay system" evidence="10">
    <location>
        <position position="455"/>
    </location>
</feature>
<dbReference type="EC" id="3.4.14.10" evidence="3"/>
<feature type="active site" description="Charge relay system" evidence="10">
    <location>
        <position position="265"/>
    </location>
</feature>
<evidence type="ECO:0000256" key="7">
    <source>
        <dbReference type="ARBA" id="ARBA00022801"/>
    </source>
</evidence>
<dbReference type="Gene3D" id="3.40.50.200">
    <property type="entry name" value="Peptidase S8/S53 domain"/>
    <property type="match status" value="1"/>
</dbReference>
<dbReference type="GO" id="GO:0008240">
    <property type="term" value="F:tripeptidyl-peptidase activity"/>
    <property type="evidence" value="ECO:0007669"/>
    <property type="project" value="UniProtKB-EC"/>
</dbReference>
<dbReference type="InterPro" id="IPR022232">
    <property type="entry name" value="TPPII_C_art"/>
</dbReference>
<feature type="domain" description="Peptidase S8/S53" evidence="11">
    <location>
        <begin position="30"/>
        <end position="504"/>
    </location>
</feature>
<name>A0A1L8DTI9_9DIPT</name>
<comment type="catalytic activity">
    <reaction evidence="1">
        <text>Release of an N-terminal tripeptide from a polypeptide.</text>
        <dbReference type="EC" id="3.4.14.10"/>
    </reaction>
</comment>
<dbReference type="GO" id="GO:0004252">
    <property type="term" value="F:serine-type endopeptidase activity"/>
    <property type="evidence" value="ECO:0007669"/>
    <property type="project" value="UniProtKB-UniRule"/>
</dbReference>
<evidence type="ECO:0000256" key="8">
    <source>
        <dbReference type="ARBA" id="ARBA00022825"/>
    </source>
</evidence>
<dbReference type="Pfam" id="PF21223">
    <property type="entry name" value="TPPII_Ig-like-1"/>
    <property type="match status" value="1"/>
</dbReference>
<evidence type="ECO:0000259" key="14">
    <source>
        <dbReference type="Pfam" id="PF21223"/>
    </source>
</evidence>
<dbReference type="Pfam" id="PF12583">
    <property type="entry name" value="TPPII_C"/>
    <property type="match status" value="1"/>
</dbReference>
<dbReference type="InterPro" id="IPR023828">
    <property type="entry name" value="Peptidase_S8_Ser-AS"/>
</dbReference>
<evidence type="ECO:0000256" key="2">
    <source>
        <dbReference type="ARBA" id="ARBA00011073"/>
    </source>
</evidence>
<feature type="domain" description="Tripeptidyl peptidase II second Ig-like" evidence="12">
    <location>
        <begin position="784"/>
        <end position="968"/>
    </location>
</feature>
<evidence type="ECO:0000256" key="4">
    <source>
        <dbReference type="ARBA" id="ARBA00020244"/>
    </source>
</evidence>
<dbReference type="Gene3D" id="1.25.40.710">
    <property type="match status" value="1"/>
</dbReference>
<dbReference type="PANTHER" id="PTHR43806">
    <property type="entry name" value="PEPTIDASE S8"/>
    <property type="match status" value="1"/>
</dbReference>
<dbReference type="Gene3D" id="2.20.25.690">
    <property type="match status" value="1"/>
</dbReference>
<dbReference type="InterPro" id="IPR048384">
    <property type="entry name" value="TPPII_GBD"/>
</dbReference>
<sequence>MDNKFPLHALVPKNETGVVNFLAKYPEYDGRDVTIAILDSGVDPRSNGLQGTPGKEPKVIERFDCSGTGDVDMTKKVTANPSGIIVGLSGRNLKVSALMKKVNANGEEYRVGLKSLYDLYPTKIREKIIAENKIKHWDEPHKKSVADVCRKLEDFEHNHPSTCNNLPYREKLKKENLDASLEMLNFCEKKFTEFKTTYDCILVATDKGWMTVIDTTETGDLEKAIHIREYSGNYDTQVINEYLSISVNVHNDGDILEIVGMCSSHGTHVSAIAAGYQADNRELDGVAPAAKIVSLTIGDGRLGSMETGTAIVRAIIKVMELCNTGRRIDVINMSYGEHAHWSNAGRIGELMSEIVNKYGVIWVASAGNHGPALCTIGTPPDICQPCCIGVGAYVSPEMMEAEYVLRAKYGDVYTWTSRDPCIDGGSGVTICAPGAAITSVPEFTLARAQLMNGTSMAAPHAAGCVALLISALKQRKIPYSPYSIRRALTNTATKLKTVDPFGQGSGLLNIERAFEHLMDNAKEPEVAIRFAITVSNGAKGIHIRHGVLSKPEEFSVNVEPVFFNDKETPPKDKIDFNVRLILTPSDEWVQCGKYLDLCYSARTFFVRIDPTGLRQGVHQSSIKAFDSKNVDKGPLFEVPITVVQPIVVGADDMFVHRIPQQVYQPNTIVRQFLNVPRYATWAVLKLRADDANGGKFLVHTVQVLAAKYCKALETHKIFTVSNECDTLVPFKCEGDNIVEVCIAKYWSNLGQTSVTASVEFHGVHSMNGSTMHAANGIHRIDMRALRTEEVLPSISLKNAVVVLRPTESSITPLTNRDVLPPSRQIYQNVLTYSLNLAKHQEFSLHAPLFSTVLYESEFESQFWMIFDKNCMMVGCGDAYSNGNFIKLEKGEYTIRLQVRHEKKELLEKVSETTMIASFKLQAPINLDIYRSYSAATTGGKKIAAFQLSNKSPKPIYVVPLTNEKISKAGLPNQCSWLDGTVVYSKDEYGRKVDTVPFQYILIEGQPMKKANGLPKENKGKLEEYKEGLRDYQNGMIPKLDAADAEEVYQELIVSNPKYLAAHVALIQNLENAEPKTQMPHAYMGALEKIEDKKVLKGTLNRIIDLADLVIRETDVDALLSHYGMKTDTRVDAAKIKIAMDKQKNILLEAYAKKIMTMGKLHLVTSTGDDLDEVLNEVDEVFTGIAKFGDVNDSKYLPVGIWHAFLHKHFGRMSKYLHKLYEEKQQREILEEQRRVFRELKWGHVEKVMDRIIVNANPQTYRLF</sequence>
<evidence type="ECO:0000313" key="16">
    <source>
        <dbReference type="EMBL" id="JAV09779.1"/>
    </source>
</evidence>
<evidence type="ECO:0000256" key="6">
    <source>
        <dbReference type="ARBA" id="ARBA00022670"/>
    </source>
</evidence>
<dbReference type="InterPro" id="IPR046940">
    <property type="entry name" value="TPPII_Ig-like_sf"/>
</dbReference>
<dbReference type="InterPro" id="IPR050131">
    <property type="entry name" value="Peptidase_S8_subtilisin-like"/>
</dbReference>
<feature type="active site" description="Charge relay system" evidence="10">
    <location>
        <position position="39"/>
    </location>
</feature>
<dbReference type="GO" id="GO:0006508">
    <property type="term" value="P:proteolysis"/>
    <property type="evidence" value="ECO:0007669"/>
    <property type="project" value="UniProtKB-KW"/>
</dbReference>
<evidence type="ECO:0000256" key="9">
    <source>
        <dbReference type="ARBA" id="ARBA00032232"/>
    </source>
</evidence>
<keyword evidence="7 10" id="KW-0378">Hydrolase</keyword>
<dbReference type="InterPro" id="IPR046939">
    <property type="entry name" value="TPPII_C_sf"/>
</dbReference>
<protein>
    <recommendedName>
        <fullName evidence="4">Tripeptidyl-peptidase 2</fullName>
        <ecNumber evidence="3">3.4.14.10</ecNumber>
    </recommendedName>
    <alternativeName>
        <fullName evidence="9">Tripeptidyl aminopeptidase</fullName>
    </alternativeName>
</protein>
<keyword evidence="8 10" id="KW-0720">Serine protease</keyword>
<evidence type="ECO:0000259" key="12">
    <source>
        <dbReference type="Pfam" id="PF12580"/>
    </source>
</evidence>
<dbReference type="AlphaFoldDB" id="A0A1L8DTI9"/>
<dbReference type="Gene3D" id="6.10.250.3080">
    <property type="match status" value="1"/>
</dbReference>
<dbReference type="Gene3D" id="2.60.40.3170">
    <property type="match status" value="1"/>
</dbReference>
<evidence type="ECO:0000259" key="11">
    <source>
        <dbReference type="Pfam" id="PF00082"/>
    </source>
</evidence>
<dbReference type="FunFam" id="3.40.50.200:FF:000003">
    <property type="entry name" value="Tripeptidyl peptidase 2"/>
    <property type="match status" value="1"/>
</dbReference>
<dbReference type="SUPFAM" id="SSF52743">
    <property type="entry name" value="Subtilisin-like"/>
    <property type="match status" value="1"/>
</dbReference>
<dbReference type="GO" id="GO:0005829">
    <property type="term" value="C:cytosol"/>
    <property type="evidence" value="ECO:0007669"/>
    <property type="project" value="TreeGrafter"/>
</dbReference>
<evidence type="ECO:0000259" key="15">
    <source>
        <dbReference type="Pfam" id="PF21316"/>
    </source>
</evidence>
<dbReference type="Pfam" id="PF00082">
    <property type="entry name" value="Peptidase_S8"/>
    <property type="match status" value="1"/>
</dbReference>
<reference evidence="16" key="1">
    <citation type="submission" date="2016-12" db="EMBL/GenBank/DDBJ databases">
        <title>An insight into the sialome and mialome of the sand fly, Nyssomyia neivai.</title>
        <authorList>
            <person name="Sebastian V."/>
            <person name="Goulart T.M."/>
            <person name="Oliveira W."/>
            <person name="Calvo E."/>
            <person name="Oliveira L.F."/>
            <person name="Pinto M.C."/>
            <person name="Rosselino A.M."/>
            <person name="Ribeiro J.M."/>
        </authorList>
    </citation>
    <scope>NUCLEOTIDE SEQUENCE</scope>
</reference>
<dbReference type="FunFam" id="2.60.40.3170:FF:000003">
    <property type="entry name" value="tripeptidyl-peptidase 2"/>
    <property type="match status" value="1"/>
</dbReference>
<dbReference type="PROSITE" id="PS00138">
    <property type="entry name" value="SUBTILASE_SER"/>
    <property type="match status" value="1"/>
</dbReference>
<dbReference type="Pfam" id="PF12580">
    <property type="entry name" value="TPPII"/>
    <property type="match status" value="1"/>
</dbReference>
<dbReference type="InterPro" id="IPR000209">
    <property type="entry name" value="Peptidase_S8/S53_dom"/>
</dbReference>
<dbReference type="InterPro" id="IPR022229">
    <property type="entry name" value="TPPII_Ig-like-2"/>
</dbReference>
<evidence type="ECO:0000256" key="10">
    <source>
        <dbReference type="PROSITE-ProRule" id="PRU01240"/>
    </source>
</evidence>
<evidence type="ECO:0000259" key="13">
    <source>
        <dbReference type="Pfam" id="PF12583"/>
    </source>
</evidence>
<dbReference type="PROSITE" id="PS51892">
    <property type="entry name" value="SUBTILASE"/>
    <property type="match status" value="1"/>
</dbReference>